<dbReference type="InterPro" id="IPR014729">
    <property type="entry name" value="Rossmann-like_a/b/a_fold"/>
</dbReference>
<feature type="transmembrane region" description="Helical" evidence="1">
    <location>
        <begin position="12"/>
        <end position="30"/>
    </location>
</feature>
<name>A0A378JKX4_9GAMM</name>
<dbReference type="GO" id="GO:0000270">
    <property type="term" value="P:peptidoglycan metabolic process"/>
    <property type="evidence" value="ECO:0007669"/>
    <property type="project" value="TreeGrafter"/>
</dbReference>
<keyword evidence="1" id="KW-0812">Transmembrane</keyword>
<proteinExistence type="predicted"/>
<keyword evidence="1" id="KW-1133">Transmembrane helix</keyword>
<dbReference type="PANTHER" id="PTHR30336">
    <property type="entry name" value="INNER MEMBRANE PROTEIN, PROBABLE PERMEASE"/>
    <property type="match status" value="1"/>
</dbReference>
<dbReference type="GO" id="GO:0043164">
    <property type="term" value="P:Gram-negative-bacterium-type cell wall biogenesis"/>
    <property type="evidence" value="ECO:0007669"/>
    <property type="project" value="TreeGrafter"/>
</dbReference>
<dbReference type="GO" id="GO:0005886">
    <property type="term" value="C:plasma membrane"/>
    <property type="evidence" value="ECO:0007669"/>
    <property type="project" value="TreeGrafter"/>
</dbReference>
<sequence length="249" mass="28061">MFALRHLIETVLNPFSIFLFLFASYLIILYKRKAERLIFLGFSTIFILLLLFSTGWVPKLMTKTLENQYPIVTQPNPHIQWVVVLSGGQSPAINKPANMLLYGASLKRLIEGIRLLQQLPNAKLLLSGGGYGADIAEAKRMASVVKLLGVSDNKIVLETSSINTAAQAKGLKRYLGSAPFYLVTSATHMPRSMYMCKHEGLNPIAAPTDFTIYWDSEYWRKVYLPNPQNLVYLTIAWHEILGLLWAKIT</sequence>
<protein>
    <submittedName>
        <fullName evidence="3">Membrane protein</fullName>
    </submittedName>
</protein>
<dbReference type="Proteomes" id="UP000254794">
    <property type="component" value="Unassembled WGS sequence"/>
</dbReference>
<dbReference type="OrthoDB" id="9809813at2"/>
<dbReference type="PANTHER" id="PTHR30336:SF4">
    <property type="entry name" value="ENVELOPE BIOGENESIS FACTOR ELYC"/>
    <property type="match status" value="1"/>
</dbReference>
<evidence type="ECO:0000313" key="4">
    <source>
        <dbReference type="Proteomes" id="UP000254794"/>
    </source>
</evidence>
<dbReference type="InterPro" id="IPR003848">
    <property type="entry name" value="DUF218"/>
</dbReference>
<dbReference type="RefSeq" id="WP_115331573.1">
    <property type="nucleotide sequence ID" value="NZ_CAAAHP010000002.1"/>
</dbReference>
<evidence type="ECO:0000256" key="1">
    <source>
        <dbReference type="SAM" id="Phobius"/>
    </source>
</evidence>
<accession>A0A378JKX4</accession>
<reference evidence="3 4" key="1">
    <citation type="submission" date="2018-06" db="EMBL/GenBank/DDBJ databases">
        <authorList>
            <consortium name="Pathogen Informatics"/>
            <person name="Doyle S."/>
        </authorList>
    </citation>
    <scope>NUCLEOTIDE SEQUENCE [LARGE SCALE GENOMIC DNA]</scope>
    <source>
        <strain evidence="3 4">NCTC13316</strain>
    </source>
</reference>
<dbReference type="EMBL" id="UGOD01000001">
    <property type="protein sequence ID" value="STX51976.1"/>
    <property type="molecule type" value="Genomic_DNA"/>
</dbReference>
<dbReference type="InterPro" id="IPR051599">
    <property type="entry name" value="Cell_Envelope_Assoc"/>
</dbReference>
<dbReference type="AlphaFoldDB" id="A0A378JKX4"/>
<dbReference type="Pfam" id="PF02698">
    <property type="entry name" value="DUF218"/>
    <property type="match status" value="1"/>
</dbReference>
<evidence type="ECO:0000313" key="3">
    <source>
        <dbReference type="EMBL" id="STX51976.1"/>
    </source>
</evidence>
<keyword evidence="1" id="KW-0472">Membrane</keyword>
<evidence type="ECO:0000259" key="2">
    <source>
        <dbReference type="Pfam" id="PF02698"/>
    </source>
</evidence>
<feature type="transmembrane region" description="Helical" evidence="1">
    <location>
        <begin position="37"/>
        <end position="57"/>
    </location>
</feature>
<organism evidence="3 4">
    <name type="scientific">Legionella busanensis</name>
    <dbReference type="NCBI Taxonomy" id="190655"/>
    <lineage>
        <taxon>Bacteria</taxon>
        <taxon>Pseudomonadati</taxon>
        <taxon>Pseudomonadota</taxon>
        <taxon>Gammaproteobacteria</taxon>
        <taxon>Legionellales</taxon>
        <taxon>Legionellaceae</taxon>
        <taxon>Legionella</taxon>
    </lineage>
</organism>
<dbReference type="Gene3D" id="3.40.50.620">
    <property type="entry name" value="HUPs"/>
    <property type="match status" value="1"/>
</dbReference>
<gene>
    <name evidence="3" type="ORF">NCTC13316_02079</name>
</gene>
<feature type="domain" description="DUF218" evidence="2">
    <location>
        <begin position="81"/>
        <end position="242"/>
    </location>
</feature>
<keyword evidence="4" id="KW-1185">Reference proteome</keyword>
<dbReference type="CDD" id="cd06259">
    <property type="entry name" value="YdcF-like"/>
    <property type="match status" value="1"/>
</dbReference>